<dbReference type="AlphaFoldDB" id="A0A6I4VS35"/>
<keyword evidence="2" id="KW-1185">Reference proteome</keyword>
<accession>A0A6I4VS35</accession>
<organism evidence="1 2">
    <name type="scientific">Shimazuella alba</name>
    <dbReference type="NCBI Taxonomy" id="2690964"/>
    <lineage>
        <taxon>Bacteria</taxon>
        <taxon>Bacillati</taxon>
        <taxon>Bacillota</taxon>
        <taxon>Bacilli</taxon>
        <taxon>Bacillales</taxon>
        <taxon>Thermoactinomycetaceae</taxon>
        <taxon>Shimazuella</taxon>
    </lineage>
</organism>
<dbReference type="RefSeq" id="WP_160799624.1">
    <property type="nucleotide sequence ID" value="NZ_WUUL01000001.1"/>
</dbReference>
<dbReference type="Proteomes" id="UP000430692">
    <property type="component" value="Unassembled WGS sequence"/>
</dbReference>
<gene>
    <name evidence="1" type="ORF">GSM42_02405</name>
</gene>
<reference evidence="1 2" key="1">
    <citation type="submission" date="2019-12" db="EMBL/GenBank/DDBJ databases">
        <title>Whole-genome analyses of novel actinobacteria.</title>
        <authorList>
            <person name="Sahin N."/>
            <person name="Saygin H."/>
        </authorList>
    </citation>
    <scope>NUCLEOTIDE SEQUENCE [LARGE SCALE GENOMIC DNA]</scope>
    <source>
        <strain evidence="1 2">KC615</strain>
    </source>
</reference>
<sequence>MITLLSAYAKLKNGGSIGKEDILDLKREGVKSFQWSSLAVQLALKDQNRWGRELFVSIIKDLPELECYIHTVNESTCSTPTPNVKPEYLYILNNTEKNKVIGQDHISINY</sequence>
<evidence type="ECO:0000313" key="2">
    <source>
        <dbReference type="Proteomes" id="UP000430692"/>
    </source>
</evidence>
<comment type="caution">
    <text evidence="1">The sequence shown here is derived from an EMBL/GenBank/DDBJ whole genome shotgun (WGS) entry which is preliminary data.</text>
</comment>
<dbReference type="EMBL" id="WUUL01000001">
    <property type="protein sequence ID" value="MXQ52620.1"/>
    <property type="molecule type" value="Genomic_DNA"/>
</dbReference>
<evidence type="ECO:0000313" key="1">
    <source>
        <dbReference type="EMBL" id="MXQ52620.1"/>
    </source>
</evidence>
<proteinExistence type="predicted"/>
<name>A0A6I4VS35_9BACL</name>
<protein>
    <submittedName>
        <fullName evidence="1">Uncharacterized protein</fullName>
    </submittedName>
</protein>